<accession>A0A9D4K9J4</accession>
<comment type="caution">
    <text evidence="1">The sequence shown here is derived from an EMBL/GenBank/DDBJ whole genome shotgun (WGS) entry which is preliminary data.</text>
</comment>
<reference evidence="1" key="1">
    <citation type="journal article" date="2019" name="bioRxiv">
        <title>The Genome of the Zebra Mussel, Dreissena polymorpha: A Resource for Invasive Species Research.</title>
        <authorList>
            <person name="McCartney M.A."/>
            <person name="Auch B."/>
            <person name="Kono T."/>
            <person name="Mallez S."/>
            <person name="Zhang Y."/>
            <person name="Obille A."/>
            <person name="Becker A."/>
            <person name="Abrahante J.E."/>
            <person name="Garbe J."/>
            <person name="Badalamenti J.P."/>
            <person name="Herman A."/>
            <person name="Mangelson H."/>
            <person name="Liachko I."/>
            <person name="Sullivan S."/>
            <person name="Sone E.D."/>
            <person name="Koren S."/>
            <person name="Silverstein K.A.T."/>
            <person name="Beckman K.B."/>
            <person name="Gohl D.M."/>
        </authorList>
    </citation>
    <scope>NUCLEOTIDE SEQUENCE</scope>
    <source>
        <strain evidence="1">Duluth1</strain>
        <tissue evidence="1">Whole animal</tissue>
    </source>
</reference>
<keyword evidence="2" id="KW-1185">Reference proteome</keyword>
<evidence type="ECO:0000313" key="1">
    <source>
        <dbReference type="EMBL" id="KAH3835488.1"/>
    </source>
</evidence>
<reference evidence="1" key="2">
    <citation type="submission" date="2020-11" db="EMBL/GenBank/DDBJ databases">
        <authorList>
            <person name="McCartney M.A."/>
            <person name="Auch B."/>
            <person name="Kono T."/>
            <person name="Mallez S."/>
            <person name="Becker A."/>
            <person name="Gohl D.M."/>
            <person name="Silverstein K.A.T."/>
            <person name="Koren S."/>
            <person name="Bechman K.B."/>
            <person name="Herman A."/>
            <person name="Abrahante J.E."/>
            <person name="Garbe J."/>
        </authorList>
    </citation>
    <scope>NUCLEOTIDE SEQUENCE</scope>
    <source>
        <strain evidence="1">Duluth1</strain>
        <tissue evidence="1">Whole animal</tissue>
    </source>
</reference>
<name>A0A9D4K9J4_DREPO</name>
<dbReference type="AlphaFoldDB" id="A0A9D4K9J4"/>
<gene>
    <name evidence="1" type="ORF">DPMN_108839</name>
</gene>
<proteinExistence type="predicted"/>
<protein>
    <submittedName>
        <fullName evidence="1">Uncharacterized protein</fullName>
    </submittedName>
</protein>
<dbReference type="EMBL" id="JAIWYP010000004">
    <property type="protein sequence ID" value="KAH3835488.1"/>
    <property type="molecule type" value="Genomic_DNA"/>
</dbReference>
<evidence type="ECO:0000313" key="2">
    <source>
        <dbReference type="Proteomes" id="UP000828390"/>
    </source>
</evidence>
<organism evidence="1 2">
    <name type="scientific">Dreissena polymorpha</name>
    <name type="common">Zebra mussel</name>
    <name type="synonym">Mytilus polymorpha</name>
    <dbReference type="NCBI Taxonomy" id="45954"/>
    <lineage>
        <taxon>Eukaryota</taxon>
        <taxon>Metazoa</taxon>
        <taxon>Spiralia</taxon>
        <taxon>Lophotrochozoa</taxon>
        <taxon>Mollusca</taxon>
        <taxon>Bivalvia</taxon>
        <taxon>Autobranchia</taxon>
        <taxon>Heteroconchia</taxon>
        <taxon>Euheterodonta</taxon>
        <taxon>Imparidentia</taxon>
        <taxon>Neoheterodontei</taxon>
        <taxon>Myida</taxon>
        <taxon>Dreissenoidea</taxon>
        <taxon>Dreissenidae</taxon>
        <taxon>Dreissena</taxon>
    </lineage>
</organism>
<sequence>MPPRESESLTLDDLWNCAMQLVESYPDDNEASFVNEWRLTTDTFPNVAIAVNFQGEGSFYNIITPEEHQEEQREGGHRNMCSLGLISALRAQAM</sequence>
<dbReference type="Proteomes" id="UP000828390">
    <property type="component" value="Unassembled WGS sequence"/>
</dbReference>